<name>A0A8K0D099_IGNLU</name>
<dbReference type="AlphaFoldDB" id="A0A8K0D099"/>
<dbReference type="PROSITE" id="PS51253">
    <property type="entry name" value="HTH_CENPB"/>
    <property type="match status" value="1"/>
</dbReference>
<sequence length="177" mass="20531">MPRSKSGIKRPAVNTENLVCASNKCLSANNNTKQVFNDDEEVSLKTYLLTTARHHYGLTKKEVRNLAYQFAVANGKTYPYSWNEEKTGGKEWLRQFLKRHQDLSLRKLKATSLARSTRSIKQTEWIVMNPAKPITIYEIAKFVERAFPKAFSTFNIQKGFEVTEFYPLNENAFEEHF</sequence>
<comment type="caution">
    <text evidence="3">The sequence shown here is derived from an EMBL/GenBank/DDBJ whole genome shotgun (WGS) entry which is preliminary data.</text>
</comment>
<evidence type="ECO:0000259" key="2">
    <source>
        <dbReference type="PROSITE" id="PS51253"/>
    </source>
</evidence>
<dbReference type="InterPro" id="IPR006600">
    <property type="entry name" value="HTH_CenpB_DNA-bd_dom"/>
</dbReference>
<proteinExistence type="predicted"/>
<organism evidence="3 4">
    <name type="scientific">Ignelater luminosus</name>
    <name type="common">Cucubano</name>
    <name type="synonym">Pyrophorus luminosus</name>
    <dbReference type="NCBI Taxonomy" id="2038154"/>
    <lineage>
        <taxon>Eukaryota</taxon>
        <taxon>Metazoa</taxon>
        <taxon>Ecdysozoa</taxon>
        <taxon>Arthropoda</taxon>
        <taxon>Hexapoda</taxon>
        <taxon>Insecta</taxon>
        <taxon>Pterygota</taxon>
        <taxon>Neoptera</taxon>
        <taxon>Endopterygota</taxon>
        <taxon>Coleoptera</taxon>
        <taxon>Polyphaga</taxon>
        <taxon>Elateriformia</taxon>
        <taxon>Elateroidea</taxon>
        <taxon>Elateridae</taxon>
        <taxon>Agrypninae</taxon>
        <taxon>Pyrophorini</taxon>
        <taxon>Ignelater</taxon>
    </lineage>
</organism>
<evidence type="ECO:0000313" key="3">
    <source>
        <dbReference type="EMBL" id="KAF2896889.1"/>
    </source>
</evidence>
<evidence type="ECO:0000313" key="4">
    <source>
        <dbReference type="Proteomes" id="UP000801492"/>
    </source>
</evidence>
<keyword evidence="4" id="KW-1185">Reference proteome</keyword>
<keyword evidence="1" id="KW-0238">DNA-binding</keyword>
<evidence type="ECO:0000256" key="1">
    <source>
        <dbReference type="ARBA" id="ARBA00023125"/>
    </source>
</evidence>
<dbReference type="Pfam" id="PF03221">
    <property type="entry name" value="HTH_Tnp_Tc5"/>
    <property type="match status" value="1"/>
</dbReference>
<protein>
    <recommendedName>
        <fullName evidence="2">HTH CENPB-type domain-containing protein</fullName>
    </recommendedName>
</protein>
<dbReference type="Proteomes" id="UP000801492">
    <property type="component" value="Unassembled WGS sequence"/>
</dbReference>
<dbReference type="EMBL" id="VTPC01004670">
    <property type="protein sequence ID" value="KAF2896889.1"/>
    <property type="molecule type" value="Genomic_DNA"/>
</dbReference>
<gene>
    <name evidence="3" type="ORF">ILUMI_09276</name>
</gene>
<feature type="domain" description="HTH CENPB-type" evidence="2">
    <location>
        <begin position="28"/>
        <end position="106"/>
    </location>
</feature>
<accession>A0A8K0D099</accession>
<dbReference type="OrthoDB" id="6729311at2759"/>
<dbReference type="GO" id="GO:0003677">
    <property type="term" value="F:DNA binding"/>
    <property type="evidence" value="ECO:0007669"/>
    <property type="project" value="UniProtKB-KW"/>
</dbReference>
<reference evidence="3" key="1">
    <citation type="submission" date="2019-08" db="EMBL/GenBank/DDBJ databases">
        <title>The genome of the North American firefly Photinus pyralis.</title>
        <authorList>
            <consortium name="Photinus pyralis genome working group"/>
            <person name="Fallon T.R."/>
            <person name="Sander Lower S.E."/>
            <person name="Weng J.-K."/>
        </authorList>
    </citation>
    <scope>NUCLEOTIDE SEQUENCE</scope>
    <source>
        <strain evidence="3">TRF0915ILg1</strain>
        <tissue evidence="3">Whole body</tissue>
    </source>
</reference>